<dbReference type="RefSeq" id="WP_073236440.1">
    <property type="nucleotide sequence ID" value="NZ_FQUY01000004.1"/>
</dbReference>
<reference evidence="3" key="1">
    <citation type="submission" date="2016-11" db="EMBL/GenBank/DDBJ databases">
        <authorList>
            <person name="Varghese N."/>
            <person name="Submissions S."/>
        </authorList>
    </citation>
    <scope>NUCLEOTIDE SEQUENCE [LARGE SCALE GENOMIC DNA]</scope>
    <source>
        <strain evidence="3">DSM 12395</strain>
    </source>
</reference>
<dbReference type="STRING" id="1121429.SAMN02745133_00930"/>
<dbReference type="OrthoDB" id="571245at2"/>
<dbReference type="Pfam" id="PF16955">
    <property type="entry name" value="OFeT_1"/>
    <property type="match status" value="1"/>
</dbReference>
<organism evidence="2 3">
    <name type="scientific">Desulforamulus putei DSM 12395</name>
    <dbReference type="NCBI Taxonomy" id="1121429"/>
    <lineage>
        <taxon>Bacteria</taxon>
        <taxon>Bacillati</taxon>
        <taxon>Bacillota</taxon>
        <taxon>Clostridia</taxon>
        <taxon>Eubacteriales</taxon>
        <taxon>Peptococcaceae</taxon>
        <taxon>Desulforamulus</taxon>
    </lineage>
</organism>
<feature type="transmembrane region" description="Helical" evidence="1">
    <location>
        <begin position="122"/>
        <end position="150"/>
    </location>
</feature>
<keyword evidence="3" id="KW-1185">Reference proteome</keyword>
<evidence type="ECO:0000313" key="2">
    <source>
        <dbReference type="EMBL" id="SHE68306.1"/>
    </source>
</evidence>
<keyword evidence="1" id="KW-0472">Membrane</keyword>
<gene>
    <name evidence="2" type="ORF">SAMN02745133_00930</name>
</gene>
<feature type="transmembrane region" description="Helical" evidence="1">
    <location>
        <begin position="62"/>
        <end position="83"/>
    </location>
</feature>
<sequence length="246" mass="26869">MNFYTVTASFLGTAVEFVEALTIFLAVGFTKGWKTAIYGAVTAIVILALLVGLLGYPLVKLVPFHTIQLVIGLALLLFGVRWLRKAIARYAGLKEMHDEEKAYLEEVEKQKTHVEKGKSIDIFGFTTVFNGVFLEGLEAAFIVLTFGVAANSMPSAVAGALIAIALVCLLGFLLKKPLSMIPENMLKFAIGIMLTCFGVIWVGEAIGIEWWQGDLSILVVLTVLLIVSLFQIKYFSLCATVKGRDQ</sequence>
<feature type="transmembrane region" description="Helical" evidence="1">
    <location>
        <begin position="186"/>
        <end position="203"/>
    </location>
</feature>
<feature type="transmembrane region" description="Helical" evidence="1">
    <location>
        <begin position="156"/>
        <end position="174"/>
    </location>
</feature>
<name>A0A1M4VH11_9FIRM</name>
<evidence type="ECO:0000313" key="3">
    <source>
        <dbReference type="Proteomes" id="UP000184148"/>
    </source>
</evidence>
<feature type="transmembrane region" description="Helical" evidence="1">
    <location>
        <begin position="215"/>
        <end position="235"/>
    </location>
</feature>
<feature type="transmembrane region" description="Helical" evidence="1">
    <location>
        <begin position="36"/>
        <end position="56"/>
    </location>
</feature>
<dbReference type="InterPro" id="IPR031594">
    <property type="entry name" value="OFeT_1"/>
</dbReference>
<dbReference type="AlphaFoldDB" id="A0A1M4VH11"/>
<feature type="transmembrane region" description="Helical" evidence="1">
    <location>
        <begin position="6"/>
        <end position="29"/>
    </location>
</feature>
<dbReference type="Proteomes" id="UP000184148">
    <property type="component" value="Unassembled WGS sequence"/>
</dbReference>
<keyword evidence="1" id="KW-0812">Transmembrane</keyword>
<accession>A0A1M4VH11</accession>
<evidence type="ECO:0000256" key="1">
    <source>
        <dbReference type="SAM" id="Phobius"/>
    </source>
</evidence>
<keyword evidence="1" id="KW-1133">Transmembrane helix</keyword>
<protein>
    <submittedName>
        <fullName evidence="2">Uncharacterized membrane protein</fullName>
    </submittedName>
</protein>
<proteinExistence type="predicted"/>
<dbReference type="EMBL" id="FQUY01000004">
    <property type="protein sequence ID" value="SHE68306.1"/>
    <property type="molecule type" value="Genomic_DNA"/>
</dbReference>